<dbReference type="InterPro" id="IPR022042">
    <property type="entry name" value="snRNA-activating_su3"/>
</dbReference>
<dbReference type="GO" id="GO:0000978">
    <property type="term" value="F:RNA polymerase II cis-regulatory region sequence-specific DNA binding"/>
    <property type="evidence" value="ECO:0007669"/>
    <property type="project" value="TreeGrafter"/>
</dbReference>
<keyword evidence="4" id="KW-0805">Transcription regulation</keyword>
<protein>
    <recommendedName>
        <fullName evidence="3">snRNA-activating protein complex subunit 3</fullName>
    </recommendedName>
    <alternativeName>
        <fullName evidence="10">Small nuclear RNA-activating complex polypeptide 3</fullName>
    </alternativeName>
</protein>
<dbReference type="GO" id="GO:0001046">
    <property type="term" value="F:core promoter sequence-specific DNA binding"/>
    <property type="evidence" value="ECO:0007669"/>
    <property type="project" value="TreeGrafter"/>
</dbReference>
<comment type="similarity">
    <text evidence="2">Belongs to the SNAPC3/SRD2 family.</text>
</comment>
<evidence type="ECO:0000256" key="4">
    <source>
        <dbReference type="ARBA" id="ARBA00023015"/>
    </source>
</evidence>
<dbReference type="AlphaFoldDB" id="A0A0A9X9Z2"/>
<evidence type="ECO:0000256" key="9">
    <source>
        <dbReference type="ARBA" id="ARBA00025958"/>
    </source>
</evidence>
<dbReference type="GO" id="GO:0001006">
    <property type="term" value="F:RNA polymerase III type 3 promoter sequence-specific DNA binding"/>
    <property type="evidence" value="ECO:0007669"/>
    <property type="project" value="TreeGrafter"/>
</dbReference>
<keyword evidence="7" id="KW-0539">Nucleus</keyword>
<reference evidence="11" key="2">
    <citation type="submission" date="2014-07" db="EMBL/GenBank/DDBJ databases">
        <authorList>
            <person name="Hull J."/>
        </authorList>
    </citation>
    <scope>NUCLEOTIDE SEQUENCE</scope>
</reference>
<keyword evidence="5" id="KW-0238">DNA-binding</keyword>
<name>A0A0A9X9Z2_LYGHE</name>
<evidence type="ECO:0000256" key="6">
    <source>
        <dbReference type="ARBA" id="ARBA00023163"/>
    </source>
</evidence>
<dbReference type="GO" id="GO:0042795">
    <property type="term" value="P:snRNA transcription by RNA polymerase II"/>
    <property type="evidence" value="ECO:0007669"/>
    <property type="project" value="TreeGrafter"/>
</dbReference>
<organism evidence="11">
    <name type="scientific">Lygus hesperus</name>
    <name type="common">Western plant bug</name>
    <dbReference type="NCBI Taxonomy" id="30085"/>
    <lineage>
        <taxon>Eukaryota</taxon>
        <taxon>Metazoa</taxon>
        <taxon>Ecdysozoa</taxon>
        <taxon>Arthropoda</taxon>
        <taxon>Hexapoda</taxon>
        <taxon>Insecta</taxon>
        <taxon>Pterygota</taxon>
        <taxon>Neoptera</taxon>
        <taxon>Paraneoptera</taxon>
        <taxon>Hemiptera</taxon>
        <taxon>Heteroptera</taxon>
        <taxon>Panheteroptera</taxon>
        <taxon>Cimicomorpha</taxon>
        <taxon>Miridae</taxon>
        <taxon>Mirini</taxon>
        <taxon>Lygus</taxon>
    </lineage>
</organism>
<reference evidence="11" key="1">
    <citation type="journal article" date="2014" name="PLoS ONE">
        <title>Transcriptome-Based Identification of ABC Transporters in the Western Tarnished Plant Bug Lygus hesperus.</title>
        <authorList>
            <person name="Hull J.J."/>
            <person name="Chaney K."/>
            <person name="Geib S.M."/>
            <person name="Fabrick J.A."/>
            <person name="Brent C.S."/>
            <person name="Walsh D."/>
            <person name="Lavine L.C."/>
        </authorList>
    </citation>
    <scope>NUCLEOTIDE SEQUENCE</scope>
</reference>
<dbReference type="GO" id="GO:0019185">
    <property type="term" value="C:snRNA-activating protein complex"/>
    <property type="evidence" value="ECO:0007669"/>
    <property type="project" value="TreeGrafter"/>
</dbReference>
<evidence type="ECO:0000313" key="11">
    <source>
        <dbReference type="EMBL" id="JAG16819.1"/>
    </source>
</evidence>
<comment type="subcellular location">
    <subcellularLocation>
        <location evidence="1">Nucleus</location>
    </subcellularLocation>
</comment>
<dbReference type="EMBL" id="GBHO01026785">
    <property type="protein sequence ID" value="JAG16819.1"/>
    <property type="molecule type" value="Transcribed_RNA"/>
</dbReference>
<sequence>MEERYLPKHIGAGVSEVLHLEKHFNEYGAKVFAVEIGNSDKESLSKYLCTTEAEVTQLECICSFQKLLPQTPNDIQLPYDGFKPNFASQNIPECALTLKSLQALQRRSKIENKKLDKTVLRYRGEVDLEDKGQVESEVEDLDPLQYYVVKVRVYLPGVHVKSSGSSRSTFPQVSQEFLCLSSDHLTHLRNRILCSTDYQPTTGDVSETPFVSTTLRTKDVNEAAMFYLGNNFYIDARNPDSTDYSTAIREWGAARGYMLGNTFKMEETTWQNVRELRLGYPYLYVHQQFCEHLIVLTDARLLHDSDCMDSAKYPIMLSFANLQGKYCVACRKKPSKYLVHDNDRLPHKVAHFCTICLTLFNYMDGMKIGNFLVYKYVDRASLI</sequence>
<dbReference type="PANTHER" id="PTHR13421">
    <property type="entry name" value="SNRNA-ACTIVATING PROTEIN COMPLEX SUBUNIT 3"/>
    <property type="match status" value="1"/>
</dbReference>
<gene>
    <name evidence="11" type="primary">SNAPC3_1</name>
    <name evidence="11" type="ORF">CM83_12071</name>
</gene>
<keyword evidence="6" id="KW-0804">Transcription</keyword>
<dbReference type="Pfam" id="PF12251">
    <property type="entry name" value="SNAPC3"/>
    <property type="match status" value="1"/>
</dbReference>
<dbReference type="PANTHER" id="PTHR13421:SF16">
    <property type="entry name" value="SNRNA-ACTIVATING PROTEIN COMPLEX SUBUNIT 3"/>
    <property type="match status" value="1"/>
</dbReference>
<evidence type="ECO:0000256" key="10">
    <source>
        <dbReference type="ARBA" id="ARBA00029606"/>
    </source>
</evidence>
<evidence type="ECO:0000256" key="7">
    <source>
        <dbReference type="ARBA" id="ARBA00023242"/>
    </source>
</evidence>
<evidence type="ECO:0000256" key="2">
    <source>
        <dbReference type="ARBA" id="ARBA00010410"/>
    </source>
</evidence>
<evidence type="ECO:0000256" key="8">
    <source>
        <dbReference type="ARBA" id="ARBA00025193"/>
    </source>
</evidence>
<evidence type="ECO:0000256" key="3">
    <source>
        <dbReference type="ARBA" id="ARBA00013634"/>
    </source>
</evidence>
<evidence type="ECO:0000256" key="1">
    <source>
        <dbReference type="ARBA" id="ARBA00004123"/>
    </source>
</evidence>
<dbReference type="GO" id="GO:0042796">
    <property type="term" value="P:snRNA transcription by RNA polymerase III"/>
    <property type="evidence" value="ECO:0007669"/>
    <property type="project" value="TreeGrafter"/>
</dbReference>
<dbReference type="GO" id="GO:0005634">
    <property type="term" value="C:nucleus"/>
    <property type="evidence" value="ECO:0007669"/>
    <property type="project" value="UniProtKB-SubCell"/>
</dbReference>
<accession>A0A0A9X9Z2</accession>
<comment type="subunit">
    <text evidence="9">Part of the SNAPc complex composed of 5 subunits: SNAPC1, SNAPC2, SNAPC3, SNAPC4 and SNAPC5. SNAPC3 interacts with SNAPC1.</text>
</comment>
<proteinExistence type="inferred from homology"/>
<evidence type="ECO:0000256" key="5">
    <source>
        <dbReference type="ARBA" id="ARBA00023125"/>
    </source>
</evidence>
<dbReference type="GO" id="GO:0003681">
    <property type="term" value="F:bent DNA binding"/>
    <property type="evidence" value="ECO:0007669"/>
    <property type="project" value="TreeGrafter"/>
</dbReference>
<comment type="function">
    <text evidence="8">Part of the SNAPc complex required for the transcription of both RNA polymerase II and III small-nuclear RNA genes. Binds to the proximal sequence element (PSE), a non-TATA-box basal promoter element common to these 2 types of genes. Recruits TBP and BRF2 to the U6 snRNA TATA box.</text>
</comment>